<feature type="chain" id="PRO_5026742459" evidence="1">
    <location>
        <begin position="22"/>
        <end position="178"/>
    </location>
</feature>
<keyword evidence="3" id="KW-1185">Reference proteome</keyword>
<name>A0A6M0RTW4_9CYAN</name>
<evidence type="ECO:0000256" key="1">
    <source>
        <dbReference type="SAM" id="SignalP"/>
    </source>
</evidence>
<evidence type="ECO:0000313" key="3">
    <source>
        <dbReference type="Proteomes" id="UP000481033"/>
    </source>
</evidence>
<feature type="signal peptide" evidence="1">
    <location>
        <begin position="1"/>
        <end position="21"/>
    </location>
</feature>
<reference evidence="2 3" key="1">
    <citation type="journal article" date="2020" name="Microb. Ecol.">
        <title>Ecogenomics of the Marine Benthic Filamentous Cyanobacterium Adonisia.</title>
        <authorList>
            <person name="Walter J.M."/>
            <person name="Coutinho F.H."/>
            <person name="Leomil L."/>
            <person name="Hargreaves P.I."/>
            <person name="Campeao M.E."/>
            <person name="Vieira V.V."/>
            <person name="Silva B.S."/>
            <person name="Fistarol G.O."/>
            <person name="Salomon P.S."/>
            <person name="Sawabe T."/>
            <person name="Mino S."/>
            <person name="Hosokawa M."/>
            <person name="Miyashita H."/>
            <person name="Maruyama F."/>
            <person name="van Verk M.C."/>
            <person name="Dutilh B.E."/>
            <person name="Thompson C.C."/>
            <person name="Thompson F.L."/>
        </authorList>
    </citation>
    <scope>NUCLEOTIDE SEQUENCE [LARGE SCALE GENOMIC DNA]</scope>
    <source>
        <strain evidence="2 3">CCMR0081</strain>
    </source>
</reference>
<dbReference type="EMBL" id="QXHD01000004">
    <property type="protein sequence ID" value="NEZ59704.1"/>
    <property type="molecule type" value="Genomic_DNA"/>
</dbReference>
<gene>
    <name evidence="2" type="ORF">DXZ20_29505</name>
</gene>
<proteinExistence type="predicted"/>
<organism evidence="2 3">
    <name type="scientific">Adonisia turfae CCMR0081</name>
    <dbReference type="NCBI Taxonomy" id="2292702"/>
    <lineage>
        <taxon>Bacteria</taxon>
        <taxon>Bacillati</taxon>
        <taxon>Cyanobacteriota</taxon>
        <taxon>Adonisia</taxon>
        <taxon>Adonisia turfae</taxon>
    </lineage>
</organism>
<dbReference type="RefSeq" id="WP_163702576.1">
    <property type="nucleotide sequence ID" value="NZ_QXHD01000004.1"/>
</dbReference>
<protein>
    <submittedName>
        <fullName evidence="2">Uncharacterized protein</fullName>
    </submittedName>
</protein>
<keyword evidence="1" id="KW-0732">Signal</keyword>
<comment type="caution">
    <text evidence="2">The sequence shown here is derived from an EMBL/GenBank/DDBJ whole genome shotgun (WGS) entry which is preliminary data.</text>
</comment>
<evidence type="ECO:0000313" key="2">
    <source>
        <dbReference type="EMBL" id="NEZ59704.1"/>
    </source>
</evidence>
<sequence>MFRTPVLLVGSLLLMGPAALAQALTGQFAQGLSPSSRDDFERLDDLIIPIEATSGSCPQEVRFWKETHRNFEAGENSGIMLDVSSVSRGKTEFIDSQEYSVTFRTPLAPEFYNCVGKLGESEEHYRPLYSLWFEEGHVYFHFDISPIAPEPHENWYFATITHQEIVGQYPYVRWTAGD</sequence>
<dbReference type="Proteomes" id="UP000481033">
    <property type="component" value="Unassembled WGS sequence"/>
</dbReference>
<dbReference type="AlphaFoldDB" id="A0A6M0RTW4"/>
<accession>A0A6M0RTW4</accession>